<keyword evidence="7" id="KW-0326">Glycosidase</keyword>
<dbReference type="Gene3D" id="1.20.58.1040">
    <property type="match status" value="1"/>
</dbReference>
<dbReference type="EMBL" id="JAJSOW010000004">
    <property type="protein sequence ID" value="KAI9192486.1"/>
    <property type="molecule type" value="Genomic_DNA"/>
</dbReference>
<keyword evidence="5" id="KW-0378">Hydrolase</keyword>
<evidence type="ECO:0000259" key="10">
    <source>
        <dbReference type="SMART" id="SM00768"/>
    </source>
</evidence>
<dbReference type="Proteomes" id="UP001064489">
    <property type="component" value="Chromosome 6"/>
</dbReference>
<dbReference type="FunFam" id="1.20.58.1040:FF:000008">
    <property type="entry name" value="Glucan endo-1,3-beta-glucosidase 13"/>
    <property type="match status" value="1"/>
</dbReference>
<evidence type="ECO:0000256" key="4">
    <source>
        <dbReference type="ARBA" id="ARBA00022729"/>
    </source>
</evidence>
<comment type="caution">
    <text evidence="11">The sequence shown here is derived from an EMBL/GenBank/DDBJ whole genome shotgun (WGS) entry which is preliminary data.</text>
</comment>
<dbReference type="SMART" id="SM00768">
    <property type="entry name" value="X8"/>
    <property type="match status" value="1"/>
</dbReference>
<organism evidence="11 12">
    <name type="scientific">Acer negundo</name>
    <name type="common">Box elder</name>
    <dbReference type="NCBI Taxonomy" id="4023"/>
    <lineage>
        <taxon>Eukaryota</taxon>
        <taxon>Viridiplantae</taxon>
        <taxon>Streptophyta</taxon>
        <taxon>Embryophyta</taxon>
        <taxon>Tracheophyta</taxon>
        <taxon>Spermatophyta</taxon>
        <taxon>Magnoliopsida</taxon>
        <taxon>eudicotyledons</taxon>
        <taxon>Gunneridae</taxon>
        <taxon>Pentapetalae</taxon>
        <taxon>rosids</taxon>
        <taxon>malvids</taxon>
        <taxon>Sapindales</taxon>
        <taxon>Sapindaceae</taxon>
        <taxon>Hippocastanoideae</taxon>
        <taxon>Acereae</taxon>
        <taxon>Acer</taxon>
    </lineage>
</organism>
<dbReference type="PANTHER" id="PTHR32227">
    <property type="entry name" value="GLUCAN ENDO-1,3-BETA-GLUCOSIDASE BG1-RELATED-RELATED"/>
    <property type="match status" value="1"/>
</dbReference>
<dbReference type="InterPro" id="IPR000490">
    <property type="entry name" value="Glyco_hydro_17"/>
</dbReference>
<name>A0AAD5JHG8_ACENE</name>
<dbReference type="InterPro" id="IPR017853">
    <property type="entry name" value="GH"/>
</dbReference>
<evidence type="ECO:0000256" key="5">
    <source>
        <dbReference type="ARBA" id="ARBA00022801"/>
    </source>
</evidence>
<keyword evidence="4 9" id="KW-0732">Signal</keyword>
<sequence length="440" mass="47577">MASGFKLVFEISLLLLLMLLGLCSASTIGVCYGRNADDLPTPDKVSQLVQQRNIKYLRIYDSNIQVLKAFANTGVELMIGITNSDLLPFSQFQSNADTWLKNSILPYYPATKITYITVGAEVTESTDNTSALVVPAMRNVFTALKKAGLHKRIKVSTTHSLGVLSRSFPPSAGAFNSSHASFLKPLLEFLAEKSSPFMIDLYPYYALRDSPSNVSLDYALFQSSSEVIDPNTGLLYTNMFDAQIDALYYALMALNFRTIKIMTSVYNLDVTGKGAVDMTPASNVTGGGGNSSSTTWCIASTKASEMDLQNALDWACGSGNVDCSAVQPSQPCFEPDTLLSHASFAFNSYYQQNGATDVACSFGGNGVKVDKDPSYDNCLYMTTGVGMNKTASSNTTAMTSPSSSSSTQNEAFAWTSSFLLISFLVILLNMGESMKSLSWI</sequence>
<evidence type="ECO:0000256" key="8">
    <source>
        <dbReference type="RuleBase" id="RU004335"/>
    </source>
</evidence>
<feature type="domain" description="X8" evidence="10">
    <location>
        <begin position="295"/>
        <end position="380"/>
    </location>
</feature>
<dbReference type="AlphaFoldDB" id="A0AAD5JHG8"/>
<evidence type="ECO:0000256" key="6">
    <source>
        <dbReference type="ARBA" id="ARBA00023157"/>
    </source>
</evidence>
<evidence type="ECO:0000256" key="9">
    <source>
        <dbReference type="SAM" id="SignalP"/>
    </source>
</evidence>
<evidence type="ECO:0000256" key="3">
    <source>
        <dbReference type="ARBA" id="ARBA00012780"/>
    </source>
</evidence>
<dbReference type="EC" id="3.2.1.39" evidence="3"/>
<evidence type="ECO:0000256" key="2">
    <source>
        <dbReference type="ARBA" id="ARBA00008773"/>
    </source>
</evidence>
<protein>
    <recommendedName>
        <fullName evidence="3">glucan endo-1,3-beta-D-glucosidase</fullName>
        <ecNumber evidence="3">3.2.1.39</ecNumber>
    </recommendedName>
</protein>
<dbReference type="InterPro" id="IPR044965">
    <property type="entry name" value="Glyco_hydro_17_plant"/>
</dbReference>
<dbReference type="Gene3D" id="3.20.20.80">
    <property type="entry name" value="Glycosidases"/>
    <property type="match status" value="1"/>
</dbReference>
<feature type="signal peptide" evidence="9">
    <location>
        <begin position="1"/>
        <end position="25"/>
    </location>
</feature>
<dbReference type="GO" id="GO:0005975">
    <property type="term" value="P:carbohydrate metabolic process"/>
    <property type="evidence" value="ECO:0007669"/>
    <property type="project" value="InterPro"/>
</dbReference>
<reference evidence="11" key="1">
    <citation type="journal article" date="2022" name="Plant J.">
        <title>Strategies of tolerance reflected in two North American maple genomes.</title>
        <authorList>
            <person name="McEvoy S.L."/>
            <person name="Sezen U.U."/>
            <person name="Trouern-Trend A."/>
            <person name="McMahon S.M."/>
            <person name="Schaberg P.G."/>
            <person name="Yang J."/>
            <person name="Wegrzyn J.L."/>
            <person name="Swenson N.G."/>
        </authorList>
    </citation>
    <scope>NUCLEOTIDE SEQUENCE</scope>
    <source>
        <strain evidence="11">91603</strain>
    </source>
</reference>
<keyword evidence="6" id="KW-1015">Disulfide bond</keyword>
<dbReference type="GO" id="GO:0042973">
    <property type="term" value="F:glucan endo-1,3-beta-D-glucosidase activity"/>
    <property type="evidence" value="ECO:0007669"/>
    <property type="project" value="UniProtKB-EC"/>
</dbReference>
<gene>
    <name evidence="11" type="ORF">LWI28_023524</name>
</gene>
<reference evidence="11" key="2">
    <citation type="submission" date="2023-02" db="EMBL/GenBank/DDBJ databases">
        <authorList>
            <person name="Swenson N.G."/>
            <person name="Wegrzyn J.L."/>
            <person name="Mcevoy S.L."/>
        </authorList>
    </citation>
    <scope>NUCLEOTIDE SEQUENCE</scope>
    <source>
        <strain evidence="11">91603</strain>
        <tissue evidence="11">Leaf</tissue>
    </source>
</reference>
<accession>A0AAD5JHG8</accession>
<evidence type="ECO:0000313" key="11">
    <source>
        <dbReference type="EMBL" id="KAI9192486.1"/>
    </source>
</evidence>
<dbReference type="Pfam" id="PF07983">
    <property type="entry name" value="X8"/>
    <property type="match status" value="1"/>
</dbReference>
<dbReference type="SUPFAM" id="SSF51445">
    <property type="entry name" value="(Trans)glycosidases"/>
    <property type="match status" value="1"/>
</dbReference>
<dbReference type="InterPro" id="IPR012946">
    <property type="entry name" value="X8"/>
</dbReference>
<comment type="catalytic activity">
    <reaction evidence="1">
        <text>Hydrolysis of (1-&gt;3)-beta-D-glucosidic linkages in (1-&gt;3)-beta-D-glucans.</text>
        <dbReference type="EC" id="3.2.1.39"/>
    </reaction>
</comment>
<comment type="similarity">
    <text evidence="2 8">Belongs to the glycosyl hydrolase 17 family.</text>
</comment>
<evidence type="ECO:0000256" key="7">
    <source>
        <dbReference type="ARBA" id="ARBA00023295"/>
    </source>
</evidence>
<keyword evidence="12" id="KW-1185">Reference proteome</keyword>
<dbReference type="Pfam" id="PF00332">
    <property type="entry name" value="Glyco_hydro_17"/>
    <property type="match status" value="1"/>
</dbReference>
<evidence type="ECO:0000313" key="12">
    <source>
        <dbReference type="Proteomes" id="UP001064489"/>
    </source>
</evidence>
<proteinExistence type="inferred from homology"/>
<feature type="chain" id="PRO_5041988965" description="glucan endo-1,3-beta-D-glucosidase" evidence="9">
    <location>
        <begin position="26"/>
        <end position="440"/>
    </location>
</feature>
<evidence type="ECO:0000256" key="1">
    <source>
        <dbReference type="ARBA" id="ARBA00000382"/>
    </source>
</evidence>